<dbReference type="InterPro" id="IPR036097">
    <property type="entry name" value="HisK_dim/P_sf"/>
</dbReference>
<keyword evidence="4" id="KW-0808">Transferase</keyword>
<evidence type="ECO:0000259" key="9">
    <source>
        <dbReference type="PROSITE" id="PS50109"/>
    </source>
</evidence>
<dbReference type="SUPFAM" id="SSF47384">
    <property type="entry name" value="Homodimeric domain of signal transducing histidine kinase"/>
    <property type="match status" value="1"/>
</dbReference>
<protein>
    <recommendedName>
        <fullName evidence="2">histidine kinase</fullName>
        <ecNumber evidence="2">2.7.13.3</ecNumber>
    </recommendedName>
</protein>
<evidence type="ECO:0000256" key="8">
    <source>
        <dbReference type="SAM" id="Phobius"/>
    </source>
</evidence>
<sequence>MGANVQRIPPATIMNDLLPATSVTPLLLRDLSRMRLAFFCGQTLVLLFAEFYLYLQLPWPSLLLTLILLATLHLHTVKRLRDHASISDQEIFLQLLADGLLASMVFYQSGGASNPFVSYLLLPICFSALLLDWRQTAVLVASSALLYTFILLFPMELPPDSHTPINLINVHIWGMWLNFLLISLFLLLFISRLAGTLRQQQALLHGAREQGLRDAHLLALASEAAGLAHELGTPLGSLQLLVDELAARHEDDDTQADLQLMTRQLQLCRHNLQAMVQRSQQDSSVALPCDQWLLQTLNRWQLMRPDARFALHNDSAPGIPLPVLSPPNTLALALLNVLNNAADAAPGQAVQVYWQVDQVQLRLRICDQGRSDAAIRLARPVLPMVGRSDKPHGLGIGLFLTLTILEQLGGELQLEALPAGGSCCMLRCPIASLHKERPA</sequence>
<dbReference type="PROSITE" id="PS50109">
    <property type="entry name" value="HIS_KIN"/>
    <property type="match status" value="1"/>
</dbReference>
<feature type="transmembrane region" description="Helical" evidence="8">
    <location>
        <begin position="36"/>
        <end position="55"/>
    </location>
</feature>
<feature type="transmembrane region" description="Helical" evidence="8">
    <location>
        <begin position="138"/>
        <end position="155"/>
    </location>
</feature>
<comment type="caution">
    <text evidence="10">The sequence shown here is derived from an EMBL/GenBank/DDBJ whole genome shotgun (WGS) entry which is preliminary data.</text>
</comment>
<dbReference type="CDD" id="cd00082">
    <property type="entry name" value="HisKA"/>
    <property type="match status" value="1"/>
</dbReference>
<evidence type="ECO:0000256" key="3">
    <source>
        <dbReference type="ARBA" id="ARBA00022553"/>
    </source>
</evidence>
<dbReference type="EMBL" id="LAPT01000082">
    <property type="protein sequence ID" value="PXF30184.1"/>
    <property type="molecule type" value="Genomic_DNA"/>
</dbReference>
<dbReference type="Gene3D" id="3.30.565.10">
    <property type="entry name" value="Histidine kinase-like ATPase, C-terminal domain"/>
    <property type="match status" value="1"/>
</dbReference>
<dbReference type="Gene3D" id="1.10.287.130">
    <property type="match status" value="1"/>
</dbReference>
<dbReference type="PANTHER" id="PTHR45436">
    <property type="entry name" value="SENSOR HISTIDINE KINASE YKOH"/>
    <property type="match status" value="1"/>
</dbReference>
<dbReference type="SUPFAM" id="SSF55874">
    <property type="entry name" value="ATPase domain of HSP90 chaperone/DNA topoisomerase II/histidine kinase"/>
    <property type="match status" value="1"/>
</dbReference>
<dbReference type="InterPro" id="IPR003594">
    <property type="entry name" value="HATPase_dom"/>
</dbReference>
<evidence type="ECO:0000256" key="5">
    <source>
        <dbReference type="ARBA" id="ARBA00022692"/>
    </source>
</evidence>
<feature type="transmembrane region" description="Helical" evidence="8">
    <location>
        <begin position="116"/>
        <end position="131"/>
    </location>
</feature>
<dbReference type="Pfam" id="PF02518">
    <property type="entry name" value="HATPase_c"/>
    <property type="match status" value="1"/>
</dbReference>
<feature type="domain" description="Histidine kinase" evidence="9">
    <location>
        <begin position="226"/>
        <end position="432"/>
    </location>
</feature>
<dbReference type="InterPro" id="IPR005467">
    <property type="entry name" value="His_kinase_dom"/>
</dbReference>
<proteinExistence type="predicted"/>
<dbReference type="InterPro" id="IPR050428">
    <property type="entry name" value="TCS_sensor_his_kinase"/>
</dbReference>
<evidence type="ECO:0000256" key="1">
    <source>
        <dbReference type="ARBA" id="ARBA00000085"/>
    </source>
</evidence>
<accession>A0ABX5LU45</accession>
<keyword evidence="7 8" id="KW-1133">Transmembrane helix</keyword>
<evidence type="ECO:0000256" key="6">
    <source>
        <dbReference type="ARBA" id="ARBA00022777"/>
    </source>
</evidence>
<evidence type="ECO:0000313" key="10">
    <source>
        <dbReference type="EMBL" id="PXF30184.1"/>
    </source>
</evidence>
<keyword evidence="5 8" id="KW-0812">Transmembrane</keyword>
<evidence type="ECO:0000313" key="11">
    <source>
        <dbReference type="Proteomes" id="UP000248090"/>
    </source>
</evidence>
<keyword evidence="6" id="KW-0418">Kinase</keyword>
<name>A0ABX5LU45_9GAMM</name>
<evidence type="ECO:0000256" key="4">
    <source>
        <dbReference type="ARBA" id="ARBA00022679"/>
    </source>
</evidence>
<comment type="catalytic activity">
    <reaction evidence="1">
        <text>ATP + protein L-histidine = ADP + protein N-phospho-L-histidine.</text>
        <dbReference type="EC" id="2.7.13.3"/>
    </reaction>
</comment>
<keyword evidence="3" id="KW-0597">Phosphoprotein</keyword>
<evidence type="ECO:0000256" key="7">
    <source>
        <dbReference type="ARBA" id="ARBA00022989"/>
    </source>
</evidence>
<dbReference type="PANTHER" id="PTHR45436:SF1">
    <property type="entry name" value="SENSOR PROTEIN QSEC"/>
    <property type="match status" value="1"/>
</dbReference>
<evidence type="ECO:0000256" key="2">
    <source>
        <dbReference type="ARBA" id="ARBA00012438"/>
    </source>
</evidence>
<dbReference type="InterPro" id="IPR036890">
    <property type="entry name" value="HATPase_C_sf"/>
</dbReference>
<feature type="transmembrane region" description="Helical" evidence="8">
    <location>
        <begin position="175"/>
        <end position="195"/>
    </location>
</feature>
<gene>
    <name evidence="10" type="ORF">WH50_16740</name>
</gene>
<reference evidence="10 11" key="1">
    <citation type="submission" date="2015-03" db="EMBL/GenBank/DDBJ databases">
        <authorList>
            <person name="Krishnan R."/>
            <person name="Midha S."/>
            <person name="Patil P.B."/>
            <person name="Rameshkumar N."/>
        </authorList>
    </citation>
    <scope>NUCLEOTIDE SEQUENCE [LARGE SCALE GENOMIC DNA]</scope>
    <source>
        <strain evidence="10 11">L1E11</strain>
    </source>
</reference>
<dbReference type="EC" id="2.7.13.3" evidence="2"/>
<organism evidence="10 11">
    <name type="scientific">Pokkaliibacter plantistimulans</name>
    <dbReference type="NCBI Taxonomy" id="1635171"/>
    <lineage>
        <taxon>Bacteria</taxon>
        <taxon>Pseudomonadati</taxon>
        <taxon>Pseudomonadota</taxon>
        <taxon>Gammaproteobacteria</taxon>
        <taxon>Oceanospirillales</taxon>
        <taxon>Balneatrichaceae</taxon>
        <taxon>Pokkaliibacter</taxon>
    </lineage>
</organism>
<keyword evidence="11" id="KW-1185">Reference proteome</keyword>
<dbReference type="InterPro" id="IPR003661">
    <property type="entry name" value="HisK_dim/P_dom"/>
</dbReference>
<dbReference type="SMART" id="SM00387">
    <property type="entry name" value="HATPase_c"/>
    <property type="match status" value="1"/>
</dbReference>
<keyword evidence="8" id="KW-0472">Membrane</keyword>
<dbReference type="Proteomes" id="UP000248090">
    <property type="component" value="Unassembled WGS sequence"/>
</dbReference>